<dbReference type="Proteomes" id="UP000053257">
    <property type="component" value="Unassembled WGS sequence"/>
</dbReference>
<name>A0A0C3NPR7_PHLG1</name>
<sequence length="341" mass="37648">MTANSDAAPCSDNVPLIQHSFNSPFADVILQSSDAVDFRAHKIILAEASPTFEAMFSLPQPSSVTSTSVSTPIAGADDLKDGLPVVPFTEDSHTLNGLLGVLYPGRGMCDMDISLAANVLGAADKYCLLGVVRQMELVLSQARVIDEEPMRVYALARRHGMPELAKRAAKETLLRPFPGPYVAEFRDTSAGALYDLLAYRDKCAKLLDPLLADVVGNVWDSPLVQRYQFNKSVNVRAFNSPCSNCGWGVKVTRFVEYQALIRREYTAKICGASIKAINVWDSCITHFYLCPDCMWSYAPQLAEFNERPAAILDARISEVNRIAVQYLASRLKRAFDGQKRR</sequence>
<evidence type="ECO:0000313" key="3">
    <source>
        <dbReference type="Proteomes" id="UP000053257"/>
    </source>
</evidence>
<dbReference type="EMBL" id="KN840503">
    <property type="protein sequence ID" value="KIP07139.1"/>
    <property type="molecule type" value="Genomic_DNA"/>
</dbReference>
<dbReference type="SMART" id="SM00225">
    <property type="entry name" value="BTB"/>
    <property type="match status" value="1"/>
</dbReference>
<accession>A0A0C3NPR7</accession>
<feature type="domain" description="BTB" evidence="1">
    <location>
        <begin position="26"/>
        <end position="106"/>
    </location>
</feature>
<dbReference type="PROSITE" id="PS50097">
    <property type="entry name" value="BTB"/>
    <property type="match status" value="1"/>
</dbReference>
<proteinExistence type="predicted"/>
<gene>
    <name evidence="2" type="ORF">PHLGIDRAFT_431469</name>
</gene>
<dbReference type="SUPFAM" id="SSF54695">
    <property type="entry name" value="POZ domain"/>
    <property type="match status" value="1"/>
</dbReference>
<dbReference type="OrthoDB" id="3164835at2759"/>
<dbReference type="InterPro" id="IPR011333">
    <property type="entry name" value="SKP1/BTB/POZ_sf"/>
</dbReference>
<dbReference type="CDD" id="cd18186">
    <property type="entry name" value="BTB_POZ_ZBTB_KLHL-like"/>
    <property type="match status" value="1"/>
</dbReference>
<organism evidence="2 3">
    <name type="scientific">Phlebiopsis gigantea (strain 11061_1 CR5-6)</name>
    <name type="common">White-rot fungus</name>
    <name type="synonym">Peniophora gigantea</name>
    <dbReference type="NCBI Taxonomy" id="745531"/>
    <lineage>
        <taxon>Eukaryota</taxon>
        <taxon>Fungi</taxon>
        <taxon>Dikarya</taxon>
        <taxon>Basidiomycota</taxon>
        <taxon>Agaricomycotina</taxon>
        <taxon>Agaricomycetes</taxon>
        <taxon>Polyporales</taxon>
        <taxon>Phanerochaetaceae</taxon>
        <taxon>Phlebiopsis</taxon>
    </lineage>
</organism>
<dbReference type="STRING" id="745531.A0A0C3NPR7"/>
<evidence type="ECO:0000259" key="1">
    <source>
        <dbReference type="PROSITE" id="PS50097"/>
    </source>
</evidence>
<reference evidence="2 3" key="1">
    <citation type="journal article" date="2014" name="PLoS Genet.">
        <title>Analysis of the Phlebiopsis gigantea genome, transcriptome and secretome provides insight into its pioneer colonization strategies of wood.</title>
        <authorList>
            <person name="Hori C."/>
            <person name="Ishida T."/>
            <person name="Igarashi K."/>
            <person name="Samejima M."/>
            <person name="Suzuki H."/>
            <person name="Master E."/>
            <person name="Ferreira P."/>
            <person name="Ruiz-Duenas F.J."/>
            <person name="Held B."/>
            <person name="Canessa P."/>
            <person name="Larrondo L.F."/>
            <person name="Schmoll M."/>
            <person name="Druzhinina I.S."/>
            <person name="Kubicek C.P."/>
            <person name="Gaskell J.A."/>
            <person name="Kersten P."/>
            <person name="St John F."/>
            <person name="Glasner J."/>
            <person name="Sabat G."/>
            <person name="Splinter BonDurant S."/>
            <person name="Syed K."/>
            <person name="Yadav J."/>
            <person name="Mgbeahuruike A.C."/>
            <person name="Kovalchuk A."/>
            <person name="Asiegbu F.O."/>
            <person name="Lackner G."/>
            <person name="Hoffmeister D."/>
            <person name="Rencoret J."/>
            <person name="Gutierrez A."/>
            <person name="Sun H."/>
            <person name="Lindquist E."/>
            <person name="Barry K."/>
            <person name="Riley R."/>
            <person name="Grigoriev I.V."/>
            <person name="Henrissat B."/>
            <person name="Kues U."/>
            <person name="Berka R.M."/>
            <person name="Martinez A.T."/>
            <person name="Covert S.F."/>
            <person name="Blanchette R.A."/>
            <person name="Cullen D."/>
        </authorList>
    </citation>
    <scope>NUCLEOTIDE SEQUENCE [LARGE SCALE GENOMIC DNA]</scope>
    <source>
        <strain evidence="2 3">11061_1 CR5-6</strain>
    </source>
</reference>
<dbReference type="Pfam" id="PF00651">
    <property type="entry name" value="BTB"/>
    <property type="match status" value="1"/>
</dbReference>
<dbReference type="HOGENOM" id="CLU_052397_0_1_1"/>
<dbReference type="InterPro" id="IPR000210">
    <property type="entry name" value="BTB/POZ_dom"/>
</dbReference>
<evidence type="ECO:0000313" key="2">
    <source>
        <dbReference type="EMBL" id="KIP07139.1"/>
    </source>
</evidence>
<dbReference type="Gene3D" id="3.30.710.10">
    <property type="entry name" value="Potassium Channel Kv1.1, Chain A"/>
    <property type="match status" value="1"/>
</dbReference>
<protein>
    <recommendedName>
        <fullName evidence="1">BTB domain-containing protein</fullName>
    </recommendedName>
</protein>
<dbReference type="AlphaFoldDB" id="A0A0C3NPR7"/>
<keyword evidence="3" id="KW-1185">Reference proteome</keyword>